<name>A0ACC3N8M2_9PEZI</name>
<gene>
    <name evidence="1" type="ORF">LTR37_009238</name>
</gene>
<accession>A0ACC3N8M2</accession>
<comment type="caution">
    <text evidence="1">The sequence shown here is derived from an EMBL/GenBank/DDBJ whole genome shotgun (WGS) entry which is preliminary data.</text>
</comment>
<organism evidence="1 2">
    <name type="scientific">Vermiconidia calcicola</name>
    <dbReference type="NCBI Taxonomy" id="1690605"/>
    <lineage>
        <taxon>Eukaryota</taxon>
        <taxon>Fungi</taxon>
        <taxon>Dikarya</taxon>
        <taxon>Ascomycota</taxon>
        <taxon>Pezizomycotina</taxon>
        <taxon>Dothideomycetes</taxon>
        <taxon>Dothideomycetidae</taxon>
        <taxon>Mycosphaerellales</taxon>
        <taxon>Extremaceae</taxon>
        <taxon>Vermiconidia</taxon>
    </lineage>
</organism>
<dbReference type="Proteomes" id="UP001281147">
    <property type="component" value="Unassembled WGS sequence"/>
</dbReference>
<evidence type="ECO:0000313" key="2">
    <source>
        <dbReference type="Proteomes" id="UP001281147"/>
    </source>
</evidence>
<evidence type="ECO:0000313" key="1">
    <source>
        <dbReference type="EMBL" id="KAK3712147.1"/>
    </source>
</evidence>
<reference evidence="1" key="1">
    <citation type="submission" date="2023-07" db="EMBL/GenBank/DDBJ databases">
        <title>Black Yeasts Isolated from many extreme environments.</title>
        <authorList>
            <person name="Coleine C."/>
            <person name="Stajich J.E."/>
            <person name="Selbmann L."/>
        </authorList>
    </citation>
    <scope>NUCLEOTIDE SEQUENCE</scope>
    <source>
        <strain evidence="1">CCFEE 5714</strain>
    </source>
</reference>
<dbReference type="EMBL" id="JAUTXU010000071">
    <property type="protein sequence ID" value="KAK3712147.1"/>
    <property type="molecule type" value="Genomic_DNA"/>
</dbReference>
<protein>
    <submittedName>
        <fullName evidence="1">Uncharacterized protein</fullName>
    </submittedName>
</protein>
<proteinExistence type="predicted"/>
<sequence>MAQDSPAPRSPPEAPKRPKGILKNSVSYQNNSPEAMNISPTSERPSMPNESAVAEGTPSNRPTMPDRQVSEKELTQMNTEINAGEHRRHSSNPRGSISRRQSSTSAMADGTQDESNMRLKWDEANLYLNEGQMGGKMKIDEPKTPYASRYDPMEDEEEISGINAQELAVDELDMEKGGKHNPPQQSKRGPKDGDIPGLDLGEPEMEPVARKESDGDRQVIIDSDDMDVDGVGHHGEGEEDMSAAERAKHRKFEQMRRKHYEMHNVKNLLGHAEELDEDDDGEAKR</sequence>
<keyword evidence="2" id="KW-1185">Reference proteome</keyword>